<keyword evidence="6" id="KW-1185">Reference proteome</keyword>
<dbReference type="PaxDb" id="55529-EKX33949"/>
<dbReference type="HOGENOM" id="CLU_289936_0_0_1"/>
<dbReference type="STRING" id="905079.L1IDF5"/>
<dbReference type="EMBL" id="JH993124">
    <property type="protein sequence ID" value="EKX33949.1"/>
    <property type="molecule type" value="Genomic_DNA"/>
</dbReference>
<proteinExistence type="predicted"/>
<feature type="region of interest" description="Disordered" evidence="3">
    <location>
        <begin position="626"/>
        <end position="648"/>
    </location>
</feature>
<dbReference type="GO" id="GO:0006355">
    <property type="term" value="P:regulation of DNA-templated transcription"/>
    <property type="evidence" value="ECO:0007669"/>
    <property type="project" value="InterPro"/>
</dbReference>
<dbReference type="PANTHER" id="PTHR13213">
    <property type="entry name" value="MYB-BINDING PROTEIN 1A FAMILY MEMBER"/>
    <property type="match status" value="1"/>
</dbReference>
<dbReference type="PANTHER" id="PTHR13213:SF2">
    <property type="entry name" value="MYB-BINDING PROTEIN 1A"/>
    <property type="match status" value="1"/>
</dbReference>
<evidence type="ECO:0000313" key="6">
    <source>
        <dbReference type="Proteomes" id="UP000011087"/>
    </source>
</evidence>
<organism evidence="4">
    <name type="scientific">Guillardia theta (strain CCMP2712)</name>
    <name type="common">Cryptophyte</name>
    <dbReference type="NCBI Taxonomy" id="905079"/>
    <lineage>
        <taxon>Eukaryota</taxon>
        <taxon>Cryptophyceae</taxon>
        <taxon>Pyrenomonadales</taxon>
        <taxon>Geminigeraceae</taxon>
        <taxon>Guillardia</taxon>
    </lineage>
</organism>
<dbReference type="GO" id="GO:0005730">
    <property type="term" value="C:nucleolus"/>
    <property type="evidence" value="ECO:0007669"/>
    <property type="project" value="InterPro"/>
</dbReference>
<reference evidence="6" key="2">
    <citation type="submission" date="2012-11" db="EMBL/GenBank/DDBJ databases">
        <authorList>
            <person name="Kuo A."/>
            <person name="Curtis B.A."/>
            <person name="Tanifuji G."/>
            <person name="Burki F."/>
            <person name="Gruber A."/>
            <person name="Irimia M."/>
            <person name="Maruyama S."/>
            <person name="Arias M.C."/>
            <person name="Ball S.G."/>
            <person name="Gile G.H."/>
            <person name="Hirakawa Y."/>
            <person name="Hopkins J.F."/>
            <person name="Rensing S.A."/>
            <person name="Schmutz J."/>
            <person name="Symeonidi A."/>
            <person name="Elias M."/>
            <person name="Eveleigh R.J."/>
            <person name="Herman E.K."/>
            <person name="Klute M.J."/>
            <person name="Nakayama T."/>
            <person name="Obornik M."/>
            <person name="Reyes-Prieto A."/>
            <person name="Armbrust E.V."/>
            <person name="Aves S.J."/>
            <person name="Beiko R.G."/>
            <person name="Coutinho P."/>
            <person name="Dacks J.B."/>
            <person name="Durnford D.G."/>
            <person name="Fast N.M."/>
            <person name="Green B.R."/>
            <person name="Grisdale C."/>
            <person name="Hempe F."/>
            <person name="Henrissat B."/>
            <person name="Hoppner M.P."/>
            <person name="Ishida K.-I."/>
            <person name="Kim E."/>
            <person name="Koreny L."/>
            <person name="Kroth P.G."/>
            <person name="Liu Y."/>
            <person name="Malik S.-B."/>
            <person name="Maier U.G."/>
            <person name="McRose D."/>
            <person name="Mock T."/>
            <person name="Neilson J.A."/>
            <person name="Onodera N.T."/>
            <person name="Poole A.M."/>
            <person name="Pritham E.J."/>
            <person name="Richards T.A."/>
            <person name="Rocap G."/>
            <person name="Roy S.W."/>
            <person name="Sarai C."/>
            <person name="Schaack S."/>
            <person name="Shirato S."/>
            <person name="Slamovits C.H."/>
            <person name="Spencer D.F."/>
            <person name="Suzuki S."/>
            <person name="Worden A.Z."/>
            <person name="Zauner S."/>
            <person name="Barry K."/>
            <person name="Bell C."/>
            <person name="Bharti A.K."/>
            <person name="Crow J.A."/>
            <person name="Grimwood J."/>
            <person name="Kramer R."/>
            <person name="Lindquist E."/>
            <person name="Lucas S."/>
            <person name="Salamov A."/>
            <person name="McFadden G.I."/>
            <person name="Lane C.E."/>
            <person name="Keeling P.J."/>
            <person name="Gray M.W."/>
            <person name="Grigoriev I.V."/>
            <person name="Archibald J.M."/>
        </authorList>
    </citation>
    <scope>NUCLEOTIDE SEQUENCE</scope>
    <source>
        <strain evidence="6">CCMP2712</strain>
    </source>
</reference>
<dbReference type="GeneID" id="17290688"/>
<protein>
    <submittedName>
        <fullName evidence="4 5">Uncharacterized protein</fullName>
    </submittedName>
</protein>
<dbReference type="RefSeq" id="XP_005820929.1">
    <property type="nucleotide sequence ID" value="XM_005820872.1"/>
</dbReference>
<name>L1IDF5_GUITC</name>
<dbReference type="Pfam" id="PF04931">
    <property type="entry name" value="DNA_pol_phi"/>
    <property type="match status" value="1"/>
</dbReference>
<reference evidence="5" key="3">
    <citation type="submission" date="2015-06" db="UniProtKB">
        <authorList>
            <consortium name="EnsemblProtists"/>
        </authorList>
    </citation>
    <scope>IDENTIFICATION</scope>
</reference>
<feature type="compositionally biased region" description="Basic and acidic residues" evidence="3">
    <location>
        <begin position="770"/>
        <end position="786"/>
    </location>
</feature>
<accession>L1IDF5</accession>
<dbReference type="InterPro" id="IPR007015">
    <property type="entry name" value="DNA_pol_V/MYBBP1A"/>
</dbReference>
<comment type="subcellular location">
    <subcellularLocation>
        <location evidence="1">Nucleus</location>
    </subcellularLocation>
</comment>
<dbReference type="GO" id="GO:0003677">
    <property type="term" value="F:DNA binding"/>
    <property type="evidence" value="ECO:0007669"/>
    <property type="project" value="InterPro"/>
</dbReference>
<feature type="region of interest" description="Disordered" evidence="3">
    <location>
        <begin position="770"/>
        <end position="817"/>
    </location>
</feature>
<feature type="compositionally biased region" description="Acidic residues" evidence="3">
    <location>
        <begin position="787"/>
        <end position="800"/>
    </location>
</feature>
<feature type="compositionally biased region" description="Basic and acidic residues" evidence="3">
    <location>
        <begin position="635"/>
        <end position="647"/>
    </location>
</feature>
<evidence type="ECO:0000313" key="5">
    <source>
        <dbReference type="EnsemblProtists" id="EKX33949"/>
    </source>
</evidence>
<evidence type="ECO:0000256" key="3">
    <source>
        <dbReference type="SAM" id="MobiDB-lite"/>
    </source>
</evidence>
<evidence type="ECO:0000256" key="1">
    <source>
        <dbReference type="ARBA" id="ARBA00004123"/>
    </source>
</evidence>
<gene>
    <name evidence="4" type="ORF">GUITHDRAFT_119875</name>
</gene>
<evidence type="ECO:0000256" key="2">
    <source>
        <dbReference type="ARBA" id="ARBA00023242"/>
    </source>
</evidence>
<feature type="region of interest" description="Disordered" evidence="3">
    <location>
        <begin position="1"/>
        <end position="63"/>
    </location>
</feature>
<evidence type="ECO:0000313" key="4">
    <source>
        <dbReference type="EMBL" id="EKX33949.1"/>
    </source>
</evidence>
<keyword evidence="2" id="KW-0539">Nucleus</keyword>
<dbReference type="KEGG" id="gtt:GUITHDRAFT_119875"/>
<feature type="compositionally biased region" description="Basic residues" evidence="3">
    <location>
        <begin position="1023"/>
        <end position="1037"/>
    </location>
</feature>
<dbReference type="Proteomes" id="UP000011087">
    <property type="component" value="Unassembled WGS sequence"/>
</dbReference>
<reference evidence="4 6" key="1">
    <citation type="journal article" date="2012" name="Nature">
        <title>Algal genomes reveal evolutionary mosaicism and the fate of nucleomorphs.</title>
        <authorList>
            <consortium name="DOE Joint Genome Institute"/>
            <person name="Curtis B.A."/>
            <person name="Tanifuji G."/>
            <person name="Burki F."/>
            <person name="Gruber A."/>
            <person name="Irimia M."/>
            <person name="Maruyama S."/>
            <person name="Arias M.C."/>
            <person name="Ball S.G."/>
            <person name="Gile G.H."/>
            <person name="Hirakawa Y."/>
            <person name="Hopkins J.F."/>
            <person name="Kuo A."/>
            <person name="Rensing S.A."/>
            <person name="Schmutz J."/>
            <person name="Symeonidi A."/>
            <person name="Elias M."/>
            <person name="Eveleigh R.J."/>
            <person name="Herman E.K."/>
            <person name="Klute M.J."/>
            <person name="Nakayama T."/>
            <person name="Obornik M."/>
            <person name="Reyes-Prieto A."/>
            <person name="Armbrust E.V."/>
            <person name="Aves S.J."/>
            <person name="Beiko R.G."/>
            <person name="Coutinho P."/>
            <person name="Dacks J.B."/>
            <person name="Durnford D.G."/>
            <person name="Fast N.M."/>
            <person name="Green B.R."/>
            <person name="Grisdale C.J."/>
            <person name="Hempel F."/>
            <person name="Henrissat B."/>
            <person name="Hoppner M.P."/>
            <person name="Ishida K."/>
            <person name="Kim E."/>
            <person name="Koreny L."/>
            <person name="Kroth P.G."/>
            <person name="Liu Y."/>
            <person name="Malik S.B."/>
            <person name="Maier U.G."/>
            <person name="McRose D."/>
            <person name="Mock T."/>
            <person name="Neilson J.A."/>
            <person name="Onodera N.T."/>
            <person name="Poole A.M."/>
            <person name="Pritham E.J."/>
            <person name="Richards T.A."/>
            <person name="Rocap G."/>
            <person name="Roy S.W."/>
            <person name="Sarai C."/>
            <person name="Schaack S."/>
            <person name="Shirato S."/>
            <person name="Slamovits C.H."/>
            <person name="Spencer D.F."/>
            <person name="Suzuki S."/>
            <person name="Worden A.Z."/>
            <person name="Zauner S."/>
            <person name="Barry K."/>
            <person name="Bell C."/>
            <person name="Bharti A.K."/>
            <person name="Crow J.A."/>
            <person name="Grimwood J."/>
            <person name="Kramer R."/>
            <person name="Lindquist E."/>
            <person name="Lucas S."/>
            <person name="Salamov A."/>
            <person name="McFadden G.I."/>
            <person name="Lane C.E."/>
            <person name="Keeling P.J."/>
            <person name="Gray M.W."/>
            <person name="Grigoriev I.V."/>
            <person name="Archibald J.M."/>
        </authorList>
    </citation>
    <scope>NUCLEOTIDE SEQUENCE</scope>
    <source>
        <strain evidence="4 6">CCMP2712</strain>
    </source>
</reference>
<feature type="region of interest" description="Disordered" evidence="3">
    <location>
        <begin position="1018"/>
        <end position="1037"/>
    </location>
</feature>
<feature type="compositionally biased region" description="Basic and acidic residues" evidence="3">
    <location>
        <begin position="1"/>
        <end position="16"/>
    </location>
</feature>
<dbReference type="EnsemblProtists" id="EKX33949">
    <property type="protein sequence ID" value="EKX33949"/>
    <property type="gene ID" value="GUITHDRAFT_119875"/>
</dbReference>
<dbReference type="AlphaFoldDB" id="L1IDF5"/>
<sequence length="1057" mass="118762">MKKGDRGEKSKRKESSPKTYENPVIQAKIDKKRSMRKPKGPETKSQARRRMKEEARKKMKLSNKKTNLRSLELNSSFPRIAGRNWTLKTGSNMSQALPRKSILTLFWDPFEQRNDICSPNIKTRQKAQARLVRILSDVCLESRNETSPKGSNSSSMELVESFPDLLYACERLVKGLTSPTQSSYEGFMEMLGKMLRHFNGSKKSLAIFQPSYLLSLVDKLLHPSEIDLDVPLLLLIIALERHGLENDELKKQLKSLEGFGGGGILHAEKSIVAAAPILNQAKSADSSLHPIWEQVVRSIASEGREVEKGGDLTSTFSKRFSALWQHCVSQQTIGFKLQLLSLCWKVFPSERLPFIFPNSISCILEGSKGSAATLNKNLTQWMERKISVALPSDVCYHLASTMLKKNPNFDKKSRTQVTKSLLAGMNSTQLVGYIKLALASFSDSTKLQLSNKHVSSPQDVEEIRREMLEEALRAIAVLPSNVTSRAPTVNDFLFFLCRHSFFIGGSSKDWKQLLPSYMQGSCELTLLDLVGSLSKASRNLCVDRLFGLLISTRVNLPVRVSNSSQVSSGPLTTPSDVEEVCNKIVEGGSKKISLETALTEEQRRKRRKLTEFKSILLKVAEEEEKGKGKRKREEKKKEKREEKEKVSSPRVKLSSEVSQLLSFISLLQLKTPGELDELLSDLAGYLEDLWAHSSVKAGEEEEKMELLYCNLLTHLLSKESSILREVSISSMKNVASSCSHVSLRIMTWVLQSTALRGKLPFFRSLQELDEGGRQAEEGQGGKKGGEEEKEEEGESSDAMEIDVSRSTNESSIDFDALSPDQKLGEKRSLKISSIWTRLALSSKRGEAGAGPNQLEWEHFRSRMVEMLTISKYLRPQQLYWKFCTSVTRTLSWSRVVYETRSFISCIPPNSPAGSKALPLINASLTTFLFTRKLSLHADAFKYIFAHFPHLTRQLLPTVLAGIAGARSDFRKMDAAIMVEDVKLNEENPGGTAEAWEKVELRDVEVVRLDSEQAQRSLEELGRGAKRSTTKGKRMKRAIRIVSRLTQERRGLEKQTGR</sequence>